<sequence>MAYQIDAWLERKDPELRVTLRNSGVVLLHWHSEELKPMLDSGLLNAADFCCCLGREKELVRELFLIACMDEGRCGQCRYGAGEKH</sequence>
<name>A0ABQ1K3I4_9GAMM</name>
<evidence type="ECO:0000313" key="2">
    <source>
        <dbReference type="Proteomes" id="UP000629025"/>
    </source>
</evidence>
<keyword evidence="2" id="KW-1185">Reference proteome</keyword>
<reference evidence="2" key="1">
    <citation type="journal article" date="2019" name="Int. J. Syst. Evol. Microbiol.">
        <title>The Global Catalogue of Microorganisms (GCM) 10K type strain sequencing project: providing services to taxonomists for standard genome sequencing and annotation.</title>
        <authorList>
            <consortium name="The Broad Institute Genomics Platform"/>
            <consortium name="The Broad Institute Genome Sequencing Center for Infectious Disease"/>
            <person name="Wu L."/>
            <person name="Ma J."/>
        </authorList>
    </citation>
    <scope>NUCLEOTIDE SEQUENCE [LARGE SCALE GENOMIC DNA]</scope>
    <source>
        <strain evidence="2">CGMCC 1.15341</strain>
    </source>
</reference>
<evidence type="ECO:0000313" key="1">
    <source>
        <dbReference type="EMBL" id="GGB83401.1"/>
    </source>
</evidence>
<comment type="caution">
    <text evidence="1">The sequence shown here is derived from an EMBL/GenBank/DDBJ whole genome shotgun (WGS) entry which is preliminary data.</text>
</comment>
<accession>A0ABQ1K3I4</accession>
<dbReference type="Proteomes" id="UP000629025">
    <property type="component" value="Unassembled WGS sequence"/>
</dbReference>
<gene>
    <name evidence="1" type="ORF">GCM10011352_06550</name>
</gene>
<dbReference type="RefSeq" id="WP_188745655.1">
    <property type="nucleotide sequence ID" value="NZ_BMIJ01000001.1"/>
</dbReference>
<organism evidence="1 2">
    <name type="scientific">Marinobacterium zhoushanense</name>
    <dbReference type="NCBI Taxonomy" id="1679163"/>
    <lineage>
        <taxon>Bacteria</taxon>
        <taxon>Pseudomonadati</taxon>
        <taxon>Pseudomonadota</taxon>
        <taxon>Gammaproteobacteria</taxon>
        <taxon>Oceanospirillales</taxon>
        <taxon>Oceanospirillaceae</taxon>
        <taxon>Marinobacterium</taxon>
    </lineage>
</organism>
<dbReference type="EMBL" id="BMIJ01000001">
    <property type="protein sequence ID" value="GGB83401.1"/>
    <property type="molecule type" value="Genomic_DNA"/>
</dbReference>
<protein>
    <submittedName>
        <fullName evidence="1">Uncharacterized protein</fullName>
    </submittedName>
</protein>
<proteinExistence type="predicted"/>